<dbReference type="InterPro" id="IPR050843">
    <property type="entry name" value="Glycosyl_Hydrlase_38"/>
</dbReference>
<dbReference type="InterPro" id="IPR011330">
    <property type="entry name" value="Glyco_hydro/deAcase_b/a-brl"/>
</dbReference>
<evidence type="ECO:0000259" key="1">
    <source>
        <dbReference type="Pfam" id="PF01074"/>
    </source>
</evidence>
<feature type="domain" description="Glycoside hydrolase family 38 N-terminal" evidence="1">
    <location>
        <begin position="8"/>
        <end position="280"/>
    </location>
</feature>
<dbReference type="GO" id="GO:0000139">
    <property type="term" value="C:Golgi membrane"/>
    <property type="evidence" value="ECO:0007669"/>
    <property type="project" value="TreeGrafter"/>
</dbReference>
<proteinExistence type="predicted"/>
<dbReference type="PANTHER" id="PTHR11607">
    <property type="entry name" value="ALPHA-MANNOSIDASE"/>
    <property type="match status" value="1"/>
</dbReference>
<dbReference type="WBParaSite" id="GPUH_0000222801-mRNA-1">
    <property type="protein sequence ID" value="GPUH_0000222801-mRNA-1"/>
    <property type="gene ID" value="GPUH_0000222801"/>
</dbReference>
<accession>A0A183D0I2</accession>
<dbReference type="GO" id="GO:0006491">
    <property type="term" value="P:N-glycan processing"/>
    <property type="evidence" value="ECO:0007669"/>
    <property type="project" value="TreeGrafter"/>
</dbReference>
<sequence length="285" mass="33199">LNVYVILHSHVRDIMNNMINALMKYPQLHFVWSEVSFLERWWSEANETYKKHFRRALLHSLIAEGRLEISGASWVMTDEATPYFWATIDNMVVGHQYVQQILNITPTTSWSVDPFGHGLMVPYLLSLSGIQRMVIGRVNSNIKDSLKRHQQLHFRWAQSWDPETRWAPFVNVLPNLYYTVINACGIDESVCCQFDVAKSARTPCTERAHVESPQQIAKYATRMASQYRSLQPFYNSDTILVAAGDDFSYSLPEDLEIVQRVYIALFSYINNNSKKFNMHVRRIHF</sequence>
<dbReference type="InterPro" id="IPR027291">
    <property type="entry name" value="Glyco_hydro_38_N_sf"/>
</dbReference>
<name>A0A183D0I2_9BILA</name>
<dbReference type="SUPFAM" id="SSF88713">
    <property type="entry name" value="Glycoside hydrolase/deacetylase"/>
    <property type="match status" value="1"/>
</dbReference>
<dbReference type="Pfam" id="PF01074">
    <property type="entry name" value="Glyco_hydro_38N"/>
    <property type="match status" value="1"/>
</dbReference>
<dbReference type="Gene3D" id="3.20.110.10">
    <property type="entry name" value="Glycoside hydrolase 38, N terminal domain"/>
    <property type="match status" value="1"/>
</dbReference>
<evidence type="ECO:0000313" key="2">
    <source>
        <dbReference type="WBParaSite" id="GPUH_0000222801-mRNA-1"/>
    </source>
</evidence>
<dbReference type="InterPro" id="IPR000602">
    <property type="entry name" value="Glyco_hydro_38_N"/>
</dbReference>
<organism evidence="2">
    <name type="scientific">Gongylonema pulchrum</name>
    <dbReference type="NCBI Taxonomy" id="637853"/>
    <lineage>
        <taxon>Eukaryota</taxon>
        <taxon>Metazoa</taxon>
        <taxon>Ecdysozoa</taxon>
        <taxon>Nematoda</taxon>
        <taxon>Chromadorea</taxon>
        <taxon>Rhabditida</taxon>
        <taxon>Spirurina</taxon>
        <taxon>Spiruromorpha</taxon>
        <taxon>Spiruroidea</taxon>
        <taxon>Gongylonematidae</taxon>
        <taxon>Gongylonema</taxon>
    </lineage>
</organism>
<protein>
    <submittedName>
        <fullName evidence="2">Glyco_hydro_38N domain-containing protein</fullName>
    </submittedName>
</protein>
<dbReference type="PANTHER" id="PTHR11607:SF3">
    <property type="entry name" value="LYSOSOMAL ALPHA-MANNOSIDASE"/>
    <property type="match status" value="1"/>
</dbReference>
<dbReference type="GO" id="GO:0006013">
    <property type="term" value="P:mannose metabolic process"/>
    <property type="evidence" value="ECO:0007669"/>
    <property type="project" value="InterPro"/>
</dbReference>
<dbReference type="GO" id="GO:0004559">
    <property type="term" value="F:alpha-mannosidase activity"/>
    <property type="evidence" value="ECO:0007669"/>
    <property type="project" value="InterPro"/>
</dbReference>
<reference evidence="2" key="1">
    <citation type="submission" date="2016-06" db="UniProtKB">
        <authorList>
            <consortium name="WormBaseParasite"/>
        </authorList>
    </citation>
    <scope>IDENTIFICATION</scope>
</reference>
<dbReference type="AlphaFoldDB" id="A0A183D0I2"/>